<evidence type="ECO:0000256" key="10">
    <source>
        <dbReference type="ARBA" id="ARBA00023170"/>
    </source>
</evidence>
<evidence type="ECO:0000256" key="11">
    <source>
        <dbReference type="ARBA" id="ARBA00023224"/>
    </source>
</evidence>
<dbReference type="KEGG" id="amj:102564440"/>
<evidence type="ECO:0000256" key="3">
    <source>
        <dbReference type="ARBA" id="ARBA00022475"/>
    </source>
</evidence>
<comment type="caution">
    <text evidence="15">The sequence shown here is derived from an EMBL/GenBank/DDBJ whole genome shotgun (WGS) entry which is preliminary data.</text>
</comment>
<evidence type="ECO:0000259" key="14">
    <source>
        <dbReference type="PROSITE" id="PS50262"/>
    </source>
</evidence>
<comment type="similarity">
    <text evidence="2 12">Belongs to the G-protein coupled receptor 1 family.</text>
</comment>
<evidence type="ECO:0000256" key="2">
    <source>
        <dbReference type="ARBA" id="ARBA00010663"/>
    </source>
</evidence>
<reference evidence="15 16" key="1">
    <citation type="journal article" date="2012" name="Genome Biol.">
        <title>Sequencing three crocodilian genomes to illuminate the evolution of archosaurs and amniotes.</title>
        <authorList>
            <person name="St John J.A."/>
            <person name="Braun E.L."/>
            <person name="Isberg S.R."/>
            <person name="Miles L.G."/>
            <person name="Chong A.Y."/>
            <person name="Gongora J."/>
            <person name="Dalzell P."/>
            <person name="Moran C."/>
            <person name="Bed'hom B."/>
            <person name="Abzhanov A."/>
            <person name="Burgess S.C."/>
            <person name="Cooksey A.M."/>
            <person name="Castoe T.A."/>
            <person name="Crawford N.G."/>
            <person name="Densmore L.D."/>
            <person name="Drew J.C."/>
            <person name="Edwards S.V."/>
            <person name="Faircloth B.C."/>
            <person name="Fujita M.K."/>
            <person name="Greenwold M.J."/>
            <person name="Hoffmann F.G."/>
            <person name="Howard J.M."/>
            <person name="Iguchi T."/>
            <person name="Janes D.E."/>
            <person name="Khan S.Y."/>
            <person name="Kohno S."/>
            <person name="de Koning A.J."/>
            <person name="Lance S.L."/>
            <person name="McCarthy F.M."/>
            <person name="McCormack J.E."/>
            <person name="Merchant M.E."/>
            <person name="Peterson D.G."/>
            <person name="Pollock D.D."/>
            <person name="Pourmand N."/>
            <person name="Raney B.J."/>
            <person name="Roessler K.A."/>
            <person name="Sanford J.R."/>
            <person name="Sawyer R.H."/>
            <person name="Schmidt C.J."/>
            <person name="Triplett E.W."/>
            <person name="Tuberville T.D."/>
            <person name="Venegas-Anaya M."/>
            <person name="Howard J.T."/>
            <person name="Jarvis E.D."/>
            <person name="Guillette L.J.Jr."/>
            <person name="Glenn T.C."/>
            <person name="Green R.E."/>
            <person name="Ray D.A."/>
        </authorList>
    </citation>
    <scope>NUCLEOTIDE SEQUENCE [LARGE SCALE GENOMIC DNA]</scope>
    <source>
        <strain evidence="15">KSC_2009_1</strain>
    </source>
</reference>
<keyword evidence="16" id="KW-1185">Reference proteome</keyword>
<sequence length="310" mass="34828">MERANKSLVTEFILVGLSNYPWAQAMFFWLLLLIYLVTLLGNGLILAMIWADPQLHTPMYFFLSNLSFLDICYSSISAPQMLANCFRDRPTISFANCYTQMMVSLYLGVTECLLLAVMAYDRFVAICKPLCYTMIMSGRVCIQMVVSAWTSAFLLTVIPTFAFPLQFCGPNIINHFSCEALAMLKLACSDTHLNLIVMFSSGVLTLLMPFTFILVTYIRIGMVVLRIRSAQGRSRAVSTCSSHMTVVSIFYGTAISMYIRPQAKSASDQDKLIAVFYGLVTPMLNPLIYSLRNKDVQRALRKMAGNKMPV</sequence>
<feature type="transmembrane region" description="Helical" evidence="13">
    <location>
        <begin position="193"/>
        <end position="215"/>
    </location>
</feature>
<dbReference type="InterPro" id="IPR000725">
    <property type="entry name" value="Olfact_rcpt"/>
</dbReference>
<accession>A0A151NTG4</accession>
<feature type="domain" description="G-protein coupled receptors family 1 profile" evidence="14">
    <location>
        <begin position="41"/>
        <end position="289"/>
    </location>
</feature>
<dbReference type="PANTHER" id="PTHR26453">
    <property type="entry name" value="OLFACTORY RECEPTOR"/>
    <property type="match status" value="1"/>
</dbReference>
<evidence type="ECO:0000256" key="6">
    <source>
        <dbReference type="ARBA" id="ARBA00022725"/>
    </source>
</evidence>
<dbReference type="SUPFAM" id="SSF81321">
    <property type="entry name" value="Family A G protein-coupled receptor-like"/>
    <property type="match status" value="1"/>
</dbReference>
<dbReference type="Pfam" id="PF13853">
    <property type="entry name" value="7tm_4"/>
    <property type="match status" value="1"/>
</dbReference>
<dbReference type="PRINTS" id="PR00237">
    <property type="entry name" value="GPCRRHODOPSN"/>
</dbReference>
<evidence type="ECO:0000256" key="4">
    <source>
        <dbReference type="ARBA" id="ARBA00022606"/>
    </source>
</evidence>
<dbReference type="PROSITE" id="PS50262">
    <property type="entry name" value="G_PROTEIN_RECEP_F1_2"/>
    <property type="match status" value="1"/>
</dbReference>
<dbReference type="AlphaFoldDB" id="A0A151NTG4"/>
<dbReference type="Proteomes" id="UP000050525">
    <property type="component" value="Unassembled WGS sequence"/>
</dbReference>
<dbReference type="PRINTS" id="PR00245">
    <property type="entry name" value="OLFACTORYR"/>
</dbReference>
<evidence type="ECO:0000256" key="8">
    <source>
        <dbReference type="ARBA" id="ARBA00023040"/>
    </source>
</evidence>
<keyword evidence="5 12" id="KW-0812">Transmembrane</keyword>
<dbReference type="InterPro" id="IPR017452">
    <property type="entry name" value="GPCR_Rhodpsn_7TM"/>
</dbReference>
<dbReference type="OrthoDB" id="6147321at2759"/>
<dbReference type="FunFam" id="1.20.1070.10:FF:000005">
    <property type="entry name" value="Olfactory receptor"/>
    <property type="match status" value="1"/>
</dbReference>
<gene>
    <name evidence="15" type="ORF">Y1Q_0006743</name>
</gene>
<keyword evidence="4 13" id="KW-0716">Sensory transduction</keyword>
<keyword evidence="11 12" id="KW-0807">Transducer</keyword>
<protein>
    <recommendedName>
        <fullName evidence="13">Olfactory receptor</fullName>
    </recommendedName>
</protein>
<dbReference type="InterPro" id="IPR000276">
    <property type="entry name" value="GPCR_Rhodpsn"/>
</dbReference>
<evidence type="ECO:0000313" key="16">
    <source>
        <dbReference type="Proteomes" id="UP000050525"/>
    </source>
</evidence>
<proteinExistence type="inferred from homology"/>
<comment type="subcellular location">
    <subcellularLocation>
        <location evidence="1 13">Cell membrane</location>
        <topology evidence="1 13">Multi-pass membrane protein</topology>
    </subcellularLocation>
</comment>
<evidence type="ECO:0000256" key="13">
    <source>
        <dbReference type="RuleBase" id="RU363047"/>
    </source>
</evidence>
<dbReference type="GO" id="GO:0004930">
    <property type="term" value="F:G protein-coupled receptor activity"/>
    <property type="evidence" value="ECO:0007669"/>
    <property type="project" value="UniProtKB-KW"/>
</dbReference>
<organism evidence="15 16">
    <name type="scientific">Alligator mississippiensis</name>
    <name type="common">American alligator</name>
    <dbReference type="NCBI Taxonomy" id="8496"/>
    <lineage>
        <taxon>Eukaryota</taxon>
        <taxon>Metazoa</taxon>
        <taxon>Chordata</taxon>
        <taxon>Craniata</taxon>
        <taxon>Vertebrata</taxon>
        <taxon>Euteleostomi</taxon>
        <taxon>Archelosauria</taxon>
        <taxon>Archosauria</taxon>
        <taxon>Crocodylia</taxon>
        <taxon>Alligatoridae</taxon>
        <taxon>Alligatorinae</taxon>
        <taxon>Alligator</taxon>
    </lineage>
</organism>
<dbReference type="GO" id="GO:0005886">
    <property type="term" value="C:plasma membrane"/>
    <property type="evidence" value="ECO:0007669"/>
    <property type="project" value="UniProtKB-SubCell"/>
</dbReference>
<keyword evidence="10 12" id="KW-0675">Receptor</keyword>
<dbReference type="FunFam" id="1.10.1220.70:FF:000001">
    <property type="entry name" value="Olfactory receptor"/>
    <property type="match status" value="1"/>
</dbReference>
<feature type="transmembrane region" description="Helical" evidence="13">
    <location>
        <begin position="26"/>
        <end position="47"/>
    </location>
</feature>
<dbReference type="GO" id="GO:0004984">
    <property type="term" value="F:olfactory receptor activity"/>
    <property type="evidence" value="ECO:0007669"/>
    <property type="project" value="InterPro"/>
</dbReference>
<evidence type="ECO:0000256" key="12">
    <source>
        <dbReference type="RuleBase" id="RU000688"/>
    </source>
</evidence>
<feature type="transmembrane region" description="Helical" evidence="13">
    <location>
        <begin position="271"/>
        <end position="291"/>
    </location>
</feature>
<evidence type="ECO:0000256" key="1">
    <source>
        <dbReference type="ARBA" id="ARBA00004651"/>
    </source>
</evidence>
<evidence type="ECO:0000256" key="7">
    <source>
        <dbReference type="ARBA" id="ARBA00022989"/>
    </source>
</evidence>
<feature type="transmembrane region" description="Helical" evidence="13">
    <location>
        <begin position="98"/>
        <end position="120"/>
    </location>
</feature>
<feature type="transmembrane region" description="Helical" evidence="13">
    <location>
        <begin position="140"/>
        <end position="162"/>
    </location>
</feature>
<keyword evidence="3 13" id="KW-1003">Cell membrane</keyword>
<name>A0A151NTG4_ALLMI</name>
<feature type="transmembrane region" description="Helical" evidence="13">
    <location>
        <begin position="236"/>
        <end position="259"/>
    </location>
</feature>
<dbReference type="CDD" id="cd15431">
    <property type="entry name" value="7tmA_OR13H-like"/>
    <property type="match status" value="1"/>
</dbReference>
<dbReference type="PROSITE" id="PS00237">
    <property type="entry name" value="G_PROTEIN_RECEP_F1_1"/>
    <property type="match status" value="1"/>
</dbReference>
<dbReference type="EMBL" id="AKHW03002184">
    <property type="protein sequence ID" value="KYO39879.1"/>
    <property type="molecule type" value="Genomic_DNA"/>
</dbReference>
<keyword evidence="6 13" id="KW-0552">Olfaction</keyword>
<dbReference type="Gene3D" id="1.20.1070.10">
    <property type="entry name" value="Rhodopsin 7-helix transmembrane proteins"/>
    <property type="match status" value="1"/>
</dbReference>
<evidence type="ECO:0000256" key="9">
    <source>
        <dbReference type="ARBA" id="ARBA00023136"/>
    </source>
</evidence>
<evidence type="ECO:0000313" key="15">
    <source>
        <dbReference type="EMBL" id="KYO39879.1"/>
    </source>
</evidence>
<evidence type="ECO:0000256" key="5">
    <source>
        <dbReference type="ARBA" id="ARBA00022692"/>
    </source>
</evidence>
<keyword evidence="8 12" id="KW-0297">G-protein coupled receptor</keyword>
<keyword evidence="7 13" id="KW-1133">Transmembrane helix</keyword>
<dbReference type="eggNOG" id="ENOG502SI4A">
    <property type="taxonomic scope" value="Eukaryota"/>
</dbReference>
<keyword evidence="9 13" id="KW-0472">Membrane</keyword>